<evidence type="ECO:0000256" key="1">
    <source>
        <dbReference type="ARBA" id="ARBA00004651"/>
    </source>
</evidence>
<sequence>MNLSLPEGLILWYISKLKVIRKMWMTTRGDEPDLDKSIPLTSGPANTEEVLDDASFMQGVKDCIPTLLGYLSIGFAAGVIEMTAGLSLAETALLSLIVYAGSAQFIAAGMLASSGSATAIIFTIFFVNLRHLLLSAAVSPYFRHLTPLKNMWIGSLLTDESFGVAMTRAIGRKTLSERWMHGLNITAYLNWFVANMAGAYFGRWITNPERLGLDFALPAMFIGLVVLQLMQRKNKKLHINVAIIAVICVIFASMASLGSMSVIVAAVIAATMGVVMERWK</sequence>
<feature type="transmembrane region" description="Helical" evidence="8">
    <location>
        <begin position="237"/>
        <end position="255"/>
    </location>
</feature>
<dbReference type="PANTHER" id="PTHR34979">
    <property type="entry name" value="INNER MEMBRANE PROTEIN YGAZ"/>
    <property type="match status" value="1"/>
</dbReference>
<keyword evidence="5 8" id="KW-0812">Transmembrane</keyword>
<evidence type="ECO:0000256" key="2">
    <source>
        <dbReference type="ARBA" id="ARBA00010735"/>
    </source>
</evidence>
<evidence type="ECO:0000313" key="11">
    <source>
        <dbReference type="Proteomes" id="UP000247078"/>
    </source>
</evidence>
<dbReference type="InterPro" id="IPR011606">
    <property type="entry name" value="Brnchd-chn_aa_trnsp_permease"/>
</dbReference>
<dbReference type="Proteomes" id="UP000248827">
    <property type="component" value="Unassembled WGS sequence"/>
</dbReference>
<keyword evidence="7 8" id="KW-0472">Membrane</keyword>
<comment type="similarity">
    <text evidence="2">Belongs to the AzlC family.</text>
</comment>
<dbReference type="Pfam" id="PF03591">
    <property type="entry name" value="AzlC"/>
    <property type="match status" value="1"/>
</dbReference>
<dbReference type="Proteomes" id="UP000247078">
    <property type="component" value="Unassembled WGS sequence"/>
</dbReference>
<comment type="subcellular location">
    <subcellularLocation>
        <location evidence="1">Cell membrane</location>
        <topology evidence="1">Multi-pass membrane protein</topology>
    </subcellularLocation>
</comment>
<name>A0A855YD32_9BACL</name>
<evidence type="ECO:0000313" key="9">
    <source>
        <dbReference type="EMBL" id="PWW42358.1"/>
    </source>
</evidence>
<keyword evidence="4" id="KW-1003">Cell membrane</keyword>
<evidence type="ECO:0000256" key="8">
    <source>
        <dbReference type="SAM" id="Phobius"/>
    </source>
</evidence>
<dbReference type="EMBL" id="QLLI01000007">
    <property type="protein sequence ID" value="RAI94492.1"/>
    <property type="molecule type" value="Genomic_DNA"/>
</dbReference>
<reference evidence="9 11" key="1">
    <citation type="submission" date="2018-05" db="EMBL/GenBank/DDBJ databases">
        <title>Freshwater and sediment microbial communities from various areas in North America, analyzing microbe dynamics in response to fracking.</title>
        <authorList>
            <person name="Lamendella R."/>
        </authorList>
    </citation>
    <scope>NUCLEOTIDE SEQUENCE [LARGE SCALE GENOMIC DNA]</scope>
    <source>
        <strain evidence="9 11">DB-3</strain>
        <strain evidence="10 12">NG-13</strain>
    </source>
</reference>
<feature type="transmembrane region" description="Helical" evidence="8">
    <location>
        <begin position="211"/>
        <end position="230"/>
    </location>
</feature>
<evidence type="ECO:0000313" key="12">
    <source>
        <dbReference type="Proteomes" id="UP000248827"/>
    </source>
</evidence>
<keyword evidence="6 8" id="KW-1133">Transmembrane helix</keyword>
<gene>
    <name evidence="10" type="ORF">DET54_10727</name>
    <name evidence="9" type="ORF">DET56_104417</name>
</gene>
<evidence type="ECO:0000256" key="3">
    <source>
        <dbReference type="ARBA" id="ARBA00022448"/>
    </source>
</evidence>
<feature type="transmembrane region" description="Helical" evidence="8">
    <location>
        <begin position="183"/>
        <end position="205"/>
    </location>
</feature>
<dbReference type="EMBL" id="QGTZ01000004">
    <property type="protein sequence ID" value="PWW42358.1"/>
    <property type="molecule type" value="Genomic_DNA"/>
</dbReference>
<dbReference type="AlphaFoldDB" id="A0A855YD32"/>
<keyword evidence="12" id="KW-1185">Reference proteome</keyword>
<evidence type="ECO:0000256" key="6">
    <source>
        <dbReference type="ARBA" id="ARBA00022989"/>
    </source>
</evidence>
<comment type="caution">
    <text evidence="9">The sequence shown here is derived from an EMBL/GenBank/DDBJ whole genome shotgun (WGS) entry which is preliminary data.</text>
</comment>
<dbReference type="PANTHER" id="PTHR34979:SF1">
    <property type="entry name" value="INNER MEMBRANE PROTEIN YGAZ"/>
    <property type="match status" value="1"/>
</dbReference>
<dbReference type="GO" id="GO:1903785">
    <property type="term" value="P:L-valine transmembrane transport"/>
    <property type="evidence" value="ECO:0007669"/>
    <property type="project" value="TreeGrafter"/>
</dbReference>
<protein>
    <submittedName>
        <fullName evidence="9">4-azaleucine resistance transporter AzlC</fullName>
    </submittedName>
</protein>
<organism evidence="9 11">
    <name type="scientific">Paenibacillus pabuli</name>
    <dbReference type="NCBI Taxonomy" id="1472"/>
    <lineage>
        <taxon>Bacteria</taxon>
        <taxon>Bacillati</taxon>
        <taxon>Bacillota</taxon>
        <taxon>Bacilli</taxon>
        <taxon>Bacillales</taxon>
        <taxon>Paenibacillaceae</taxon>
        <taxon>Paenibacillus</taxon>
    </lineage>
</organism>
<dbReference type="GO" id="GO:0005886">
    <property type="term" value="C:plasma membrane"/>
    <property type="evidence" value="ECO:0007669"/>
    <property type="project" value="UniProtKB-SubCell"/>
</dbReference>
<feature type="transmembrane region" description="Helical" evidence="8">
    <location>
        <begin position="67"/>
        <end position="86"/>
    </location>
</feature>
<evidence type="ECO:0000256" key="4">
    <source>
        <dbReference type="ARBA" id="ARBA00022475"/>
    </source>
</evidence>
<proteinExistence type="inferred from homology"/>
<evidence type="ECO:0000313" key="10">
    <source>
        <dbReference type="EMBL" id="RAI94492.1"/>
    </source>
</evidence>
<evidence type="ECO:0000256" key="5">
    <source>
        <dbReference type="ARBA" id="ARBA00022692"/>
    </source>
</evidence>
<feature type="transmembrane region" description="Helical" evidence="8">
    <location>
        <begin position="261"/>
        <end position="279"/>
    </location>
</feature>
<accession>A0A855YD32</accession>
<evidence type="ECO:0000256" key="7">
    <source>
        <dbReference type="ARBA" id="ARBA00023136"/>
    </source>
</evidence>
<keyword evidence="3" id="KW-0813">Transport</keyword>